<accession>A0ABS5KNW9</accession>
<feature type="region of interest" description="Disordered" evidence="2">
    <location>
        <begin position="318"/>
        <end position="347"/>
    </location>
</feature>
<sequence>MARPTGWDILGLDGDPTPGVVESVQALAKEFGDFAHDVESAYRSLNSFGNDSAALEWVGQTAEAFKSHYGPLPGRLQKLYTSYSEASDALSAYAPQLQAAQSKADSALRQAQDANVDLQRATTTANGAAADLKTAQQNHAANPSPNPQAVTDAQTAHDTAQTNLNNAKARMAALTTQANQAHDDRINAAKTCAKAIGHAQHDGIHNKSWWQHLGEDLSKWGGEIGQIAGELAPVLDVIALATSWIPGVDVVTAALAEADNIIALAGTAVGAIGDAMQGHWGDALLGAGMLALTFVGGRALGSAAEDAEGEAGAVVREGDALGPETNSIGDDARVAEGNGPANTEDDPVDVVSGWMLTDATDIELPGVLPVVLRRAYASGYATGHLFGPGWSSTLDQRISINEAGIHFAGDDGQRLDYPLPSAGETVLPDRGSRWPLVWDRETDEVRICDPWSGEVRHFPVVHFGNEFGQIRDLTAISDRNGTRIDVHRDADGVPTLVEHPGYRVTVDTVPTNGGPRISALRLMDDDDTGTGVVVKQFQYDARGRLTGVVNSSGLPFTYEWDENDRITAWRDRSGYRYGYHYDAIGRVVQGEGRFLAGSFAYDPENRTTVHTNSLGHVTTFIYDEFGHVVSETDPLGHTTITETDRYGRVLVRVNALGDTTRYERDEAGDVRRIVEPDGSASELEYNRLHQIVTVTMADGAQWHRDYDARGNLISVADPAGNSTRFAYGANGALAEAINPLGAVTRFITDRAGLSVGAADPVGGQTHAVRNSAGRVIQVTDPLGAITATEWTLEGSPVAQTRPDGAVTRWRYDPDGRLLEHIDPLGAVTAFEPGPMETLLARTGPDGVRHAFAYDSEMNLLAVSNPEGAQWSYQYDPIGQLVGETDFIGRTQSYEYDEIGRLKARINGAGQRITLDRDAAGHVVAHHTPDGDYQYSYDTGGRLLAATGPGSTLAFEYDQCSRIAAETVDGRTVRYRYDAAGRLVHRTTPSGAESAWTYDAAGRAAGLDAGSGSLHFEFDAAGREIERAIGLTAWLSHEYDVAGRPVAQQVWVSDETAGGAAGPGPSRRSALSRDWIWRADGAPEEIRDSLRGARRFASDTTGRVTAVSARDWSESYAYDGFGNVIVASSGEGATDAASGPDTAIQASVVDRTLLRRSRRTDHEYDAAGRLVRTVRRTLDGRSQVWEYTWDSRDRLVQAVTPDRGTWRYIYDPMGRRSAKQRIDTDGTVVEQTTFSWHGPNLVEQHTQRPDGTWAALTWDYEPASFRPAAQRHRTWADDAEQNQIDEAFHAIITDLIGTPTELIAPDGHIAWHTTTSLWGRTITAGADPGLDCPLRFPGQYHDAETGLHYNLHRYYSPDLATYIAPDPLGLSAAPNDHAYVPNPLTFSDPFGLAYGSQWHPDENYTPDEIAARNAQKADDYEYMNTPQEVHDLVNTVRNNPNFPPRTTNGVTDYFEGKNLSPKGKSFWQSWIHNPNGQAGAKIFWNFKPNSQTRIMVHPTTGDIAWFPLDSQGVHNYGSPILYKW</sequence>
<feature type="domain" description="Putative T7SS secretion signal" evidence="4">
    <location>
        <begin position="19"/>
        <end position="184"/>
    </location>
</feature>
<dbReference type="NCBIfam" id="TIGR03696">
    <property type="entry name" value="Rhs_assc_core"/>
    <property type="match status" value="1"/>
</dbReference>
<dbReference type="Proteomes" id="UP000730482">
    <property type="component" value="Unassembled WGS sequence"/>
</dbReference>
<keyword evidence="1" id="KW-0677">Repeat</keyword>
<dbReference type="InterPro" id="IPR031325">
    <property type="entry name" value="RHS_repeat"/>
</dbReference>
<dbReference type="InterPro" id="IPR050708">
    <property type="entry name" value="T6SS_VgrG/RHS"/>
</dbReference>
<dbReference type="Gene3D" id="1.10.287.1060">
    <property type="entry name" value="ESAT-6-like"/>
    <property type="match status" value="1"/>
</dbReference>
<evidence type="ECO:0000259" key="4">
    <source>
        <dbReference type="Pfam" id="PF21725"/>
    </source>
</evidence>
<feature type="compositionally biased region" description="Low complexity" evidence="2">
    <location>
        <begin position="148"/>
        <end position="157"/>
    </location>
</feature>
<evidence type="ECO:0000313" key="6">
    <source>
        <dbReference type="EMBL" id="MBS2547744.1"/>
    </source>
</evidence>
<evidence type="ECO:0000313" key="7">
    <source>
        <dbReference type="Proteomes" id="UP000730482"/>
    </source>
</evidence>
<feature type="region of interest" description="Disordered" evidence="2">
    <location>
        <begin position="135"/>
        <end position="157"/>
    </location>
</feature>
<feature type="domain" description="Teneurin-like YD-shell" evidence="5">
    <location>
        <begin position="598"/>
        <end position="782"/>
    </location>
</feature>
<dbReference type="NCBIfam" id="TIGR01643">
    <property type="entry name" value="YD_repeat_2x"/>
    <property type="match status" value="9"/>
</dbReference>
<evidence type="ECO:0008006" key="8">
    <source>
        <dbReference type="Google" id="ProtNLM"/>
    </source>
</evidence>
<name>A0ABS5KNW9_9ACTN</name>
<dbReference type="InterPro" id="IPR036689">
    <property type="entry name" value="ESAT-6-like_sf"/>
</dbReference>
<protein>
    <recommendedName>
        <fullName evidence="8">YD repeat protein</fullName>
    </recommendedName>
</protein>
<feature type="domain" description="Teneurin-like YD-shell" evidence="5">
    <location>
        <begin position="894"/>
        <end position="1026"/>
    </location>
</feature>
<dbReference type="InterPro" id="IPR049082">
    <property type="entry name" value="T7SS_signal"/>
</dbReference>
<dbReference type="Pfam" id="PF05593">
    <property type="entry name" value="RHS_repeat"/>
    <property type="match status" value="4"/>
</dbReference>
<gene>
    <name evidence="6" type="ORF">KGQ19_12790</name>
</gene>
<dbReference type="InterPro" id="IPR022385">
    <property type="entry name" value="Rhs_assc_core"/>
</dbReference>
<dbReference type="InterPro" id="IPR056823">
    <property type="entry name" value="TEN-like_YD-shell"/>
</dbReference>
<feature type="domain" description="DUF6531" evidence="3">
    <location>
        <begin position="346"/>
        <end position="417"/>
    </location>
</feature>
<dbReference type="Pfam" id="PF25023">
    <property type="entry name" value="TEN_YD-shell"/>
    <property type="match status" value="2"/>
</dbReference>
<dbReference type="PANTHER" id="PTHR32305">
    <property type="match status" value="1"/>
</dbReference>
<evidence type="ECO:0000256" key="2">
    <source>
        <dbReference type="SAM" id="MobiDB-lite"/>
    </source>
</evidence>
<reference evidence="6 7" key="1">
    <citation type="submission" date="2020-02" db="EMBL/GenBank/DDBJ databases">
        <title>Acidophilic actinobacteria isolated from forest soil.</title>
        <authorList>
            <person name="Golinska P."/>
        </authorList>
    </citation>
    <scope>NUCLEOTIDE SEQUENCE [LARGE SCALE GENOMIC DNA]</scope>
    <source>
        <strain evidence="6 7">NL8</strain>
    </source>
</reference>
<comment type="caution">
    <text evidence="6">The sequence shown here is derived from an EMBL/GenBank/DDBJ whole genome shotgun (WGS) entry which is preliminary data.</text>
</comment>
<evidence type="ECO:0000259" key="5">
    <source>
        <dbReference type="Pfam" id="PF25023"/>
    </source>
</evidence>
<dbReference type="Pfam" id="PF21725">
    <property type="entry name" value="T7SS_signal"/>
    <property type="match status" value="1"/>
</dbReference>
<dbReference type="SUPFAM" id="SSF140453">
    <property type="entry name" value="EsxAB dimer-like"/>
    <property type="match status" value="1"/>
</dbReference>
<keyword evidence="7" id="KW-1185">Reference proteome</keyword>
<proteinExistence type="predicted"/>
<dbReference type="Pfam" id="PF20148">
    <property type="entry name" value="DUF6531"/>
    <property type="match status" value="1"/>
</dbReference>
<organism evidence="6 7">
    <name type="scientific">Catenulispora pinistramenti</name>
    <dbReference type="NCBI Taxonomy" id="2705254"/>
    <lineage>
        <taxon>Bacteria</taxon>
        <taxon>Bacillati</taxon>
        <taxon>Actinomycetota</taxon>
        <taxon>Actinomycetes</taxon>
        <taxon>Catenulisporales</taxon>
        <taxon>Catenulisporaceae</taxon>
        <taxon>Catenulispora</taxon>
    </lineage>
</organism>
<dbReference type="Gene3D" id="2.180.10.10">
    <property type="entry name" value="RHS repeat-associated core"/>
    <property type="match status" value="3"/>
</dbReference>
<evidence type="ECO:0000256" key="1">
    <source>
        <dbReference type="ARBA" id="ARBA00022737"/>
    </source>
</evidence>
<dbReference type="InterPro" id="IPR006530">
    <property type="entry name" value="YD"/>
</dbReference>
<dbReference type="PANTHER" id="PTHR32305:SF15">
    <property type="entry name" value="PROTEIN RHSA-RELATED"/>
    <property type="match status" value="1"/>
</dbReference>
<dbReference type="RefSeq" id="WP_212009325.1">
    <property type="nucleotide sequence ID" value="NZ_JAAFYZ010000034.1"/>
</dbReference>
<dbReference type="EMBL" id="JAAFYZ010000034">
    <property type="protein sequence ID" value="MBS2547744.1"/>
    <property type="molecule type" value="Genomic_DNA"/>
</dbReference>
<dbReference type="InterPro" id="IPR045351">
    <property type="entry name" value="DUF6531"/>
</dbReference>
<evidence type="ECO:0000259" key="3">
    <source>
        <dbReference type="Pfam" id="PF20148"/>
    </source>
</evidence>